<dbReference type="Proteomes" id="UP000017842">
    <property type="component" value="Unassembled WGS sequence"/>
</dbReference>
<dbReference type="STRING" id="1116472.MGMO_45c00180"/>
<dbReference type="AlphaFoldDB" id="V5DZQ7"/>
<name>V5DZQ7_9GAMM</name>
<dbReference type="EMBL" id="AYLO01000044">
    <property type="protein sequence ID" value="ESS72786.1"/>
    <property type="molecule type" value="Genomic_DNA"/>
</dbReference>
<evidence type="ECO:0000313" key="5">
    <source>
        <dbReference type="Proteomes" id="UP000017842"/>
    </source>
</evidence>
<protein>
    <submittedName>
        <fullName evidence="4">Phosphate-selective porin O and P</fullName>
    </submittedName>
</protein>
<keyword evidence="1" id="KW-0175">Coiled coil</keyword>
<dbReference type="SUPFAM" id="SSF56935">
    <property type="entry name" value="Porins"/>
    <property type="match status" value="1"/>
</dbReference>
<dbReference type="RefSeq" id="WP_023494159.1">
    <property type="nucleotide sequence ID" value="NZ_AYLO01000044.1"/>
</dbReference>
<proteinExistence type="predicted"/>
<feature type="coiled-coil region" evidence="1">
    <location>
        <begin position="67"/>
        <end position="101"/>
    </location>
</feature>
<feature type="compositionally biased region" description="Low complexity" evidence="2">
    <location>
        <begin position="264"/>
        <end position="289"/>
    </location>
</feature>
<dbReference type="PATRIC" id="fig|1116472.3.peg.1331"/>
<keyword evidence="5" id="KW-1185">Reference proteome</keyword>
<organism evidence="4 5">
    <name type="scientific">Methyloglobulus morosus KoM1</name>
    <dbReference type="NCBI Taxonomy" id="1116472"/>
    <lineage>
        <taxon>Bacteria</taxon>
        <taxon>Pseudomonadati</taxon>
        <taxon>Pseudomonadota</taxon>
        <taxon>Gammaproteobacteria</taxon>
        <taxon>Methylococcales</taxon>
        <taxon>Methylococcaceae</taxon>
        <taxon>Methyloglobulus</taxon>
    </lineage>
</organism>
<feature type="signal peptide" evidence="3">
    <location>
        <begin position="1"/>
        <end position="24"/>
    </location>
</feature>
<dbReference type="Gene3D" id="2.40.160.10">
    <property type="entry name" value="Porin"/>
    <property type="match status" value="1"/>
</dbReference>
<accession>V5DZQ7</accession>
<feature type="chain" id="PRO_5004732300" evidence="3">
    <location>
        <begin position="25"/>
        <end position="522"/>
    </location>
</feature>
<evidence type="ECO:0000313" key="4">
    <source>
        <dbReference type="EMBL" id="ESS72786.1"/>
    </source>
</evidence>
<feature type="region of interest" description="Disordered" evidence="2">
    <location>
        <begin position="261"/>
        <end position="295"/>
    </location>
</feature>
<dbReference type="InterPro" id="IPR010870">
    <property type="entry name" value="Porin_O/P"/>
</dbReference>
<evidence type="ECO:0000256" key="2">
    <source>
        <dbReference type="SAM" id="MobiDB-lite"/>
    </source>
</evidence>
<evidence type="ECO:0000256" key="3">
    <source>
        <dbReference type="SAM" id="SignalP"/>
    </source>
</evidence>
<evidence type="ECO:0000256" key="1">
    <source>
        <dbReference type="SAM" id="Coils"/>
    </source>
</evidence>
<dbReference type="InterPro" id="IPR023614">
    <property type="entry name" value="Porin_dom_sf"/>
</dbReference>
<dbReference type="OrthoDB" id="9807854at2"/>
<keyword evidence="3" id="KW-0732">Signal</keyword>
<reference evidence="4 5" key="1">
    <citation type="journal article" date="2013" name="Genome Announc.">
        <title>Draft Genome Sequence of the Methanotrophic Gammaproteobacterium Methyloglobulus morosus DSM 22980 Strain KoM1.</title>
        <authorList>
            <person name="Poehlein A."/>
            <person name="Deutzmann J.S."/>
            <person name="Daniel R."/>
            <person name="Simeonova D.D."/>
        </authorList>
    </citation>
    <scope>NUCLEOTIDE SEQUENCE [LARGE SCALE GENOMIC DNA]</scope>
    <source>
        <strain evidence="4 5">KoM1</strain>
    </source>
</reference>
<sequence>MKISKLTLAVAALIGTSAASSAFAINLYVDVKTKQIYAEPGPHRQLMGEFEQVQDKSAASPATSSDISAIKQDLELKSNEIAALKEHSKEAEENKIHLEDGLELKTKDGNFKIALNGRMQVDSQVNVVNEVSPAFSGNPALTNKLDDGVGLRRARLGVEGTMFKDFDYKFEYDFTRGNGTTGAGVTDAYLRWNYDKAFSIKVGSFKEPFSLEEATSNRFLTFIERNMIVNTFIDNPNTYKIGVGANYSQERYQIATSFQTEPVGANPSGSTSSASSINTNGGSNRNNGSGDTGWEANARVSGMPWMESKTKFLHIGASGSYVDVNNNFRQNGTFNNGGFSFVSVLDNNVDRSNVLNTGNLTNANGSKIVEDFTRFGAESALVYGPWSAQAEYIQTNISGKGYHNDTLEGYYGYVSYFLTGESRNYKSKTGAWDRLKPSRNFDFHSGGWGAWELAAGWDYIDLNTDNIKGGRASTAKLGLNWYPNSHFRLMGNIIHVLDLNSTTRGFNKADLDMFEMRAQVDF</sequence>
<comment type="caution">
    <text evidence="4">The sequence shown here is derived from an EMBL/GenBank/DDBJ whole genome shotgun (WGS) entry which is preliminary data.</text>
</comment>
<dbReference type="Pfam" id="PF07396">
    <property type="entry name" value="Porin_O_P"/>
    <property type="match status" value="1"/>
</dbReference>
<dbReference type="eggNOG" id="COG3746">
    <property type="taxonomic scope" value="Bacteria"/>
</dbReference>
<gene>
    <name evidence="4" type="ORF">MGMO_45c00180</name>
</gene>